<gene>
    <name evidence="1" type="ORF">SAMN02910417_01950</name>
</gene>
<dbReference type="Proteomes" id="UP000199228">
    <property type="component" value="Unassembled WGS sequence"/>
</dbReference>
<dbReference type="AlphaFoldDB" id="A0A1G6C0T4"/>
<evidence type="ECO:0000313" key="1">
    <source>
        <dbReference type="EMBL" id="SDB26480.1"/>
    </source>
</evidence>
<keyword evidence="2" id="KW-1185">Reference proteome</keyword>
<sequence length="44" mass="5467">MAFIFLTKILKRTKFFIKFYKEFNFDCIKTIQFRLFLESSCVLF</sequence>
<organism evidence="1 2">
    <name type="scientific">Eubacterium oxidoreducens</name>
    <dbReference type="NCBI Taxonomy" id="1732"/>
    <lineage>
        <taxon>Bacteria</taxon>
        <taxon>Bacillati</taxon>
        <taxon>Bacillota</taxon>
        <taxon>Clostridia</taxon>
        <taxon>Eubacteriales</taxon>
        <taxon>Eubacteriaceae</taxon>
        <taxon>Eubacterium</taxon>
    </lineage>
</organism>
<dbReference type="STRING" id="1732.SAMN02910417_01950"/>
<dbReference type="EMBL" id="FMXR01000014">
    <property type="protein sequence ID" value="SDB26480.1"/>
    <property type="molecule type" value="Genomic_DNA"/>
</dbReference>
<protein>
    <submittedName>
        <fullName evidence="1">Uncharacterized protein</fullName>
    </submittedName>
</protein>
<accession>A0A1G6C0T4</accession>
<evidence type="ECO:0000313" key="2">
    <source>
        <dbReference type="Proteomes" id="UP000199228"/>
    </source>
</evidence>
<name>A0A1G6C0T4_EUBOX</name>
<proteinExistence type="predicted"/>
<reference evidence="1 2" key="1">
    <citation type="submission" date="2016-10" db="EMBL/GenBank/DDBJ databases">
        <authorList>
            <person name="de Groot N.N."/>
        </authorList>
    </citation>
    <scope>NUCLEOTIDE SEQUENCE [LARGE SCALE GENOMIC DNA]</scope>
    <source>
        <strain evidence="1 2">DSM 3217</strain>
    </source>
</reference>